<dbReference type="Proteomes" id="UP000494269">
    <property type="component" value="Unassembled WGS sequence"/>
</dbReference>
<dbReference type="PANTHER" id="PTHR33987:SF2">
    <property type="entry name" value="ALKALINE PHOSPHATASE D"/>
    <property type="match status" value="1"/>
</dbReference>
<evidence type="ECO:0000313" key="1">
    <source>
        <dbReference type="EMBL" id="CAB3678789.1"/>
    </source>
</evidence>
<keyword evidence="2" id="KW-1185">Reference proteome</keyword>
<sequence>MRIAFASCIATNVFSDQPVWEWIGAHAPDHLILLGDSMYLDIHVEQAGHPKDMSENDFAKHAFGRYRELLSQPQFSALVKSLPKGSVWATWDDHDFLWNDALGAVAAANPQHAPKIRMSTALHEAYRRTLGLGLAAGSFPESYAAPELWNVNQPVLETPSVWLSDDVMLHLADVRTWRTGTWLVPKKICTLLGAPQRAAFDAAMDAEPNAVHLFASGSVCADYKIGYAADWSWLLGRAAVSKTLVLSGDIHRNESDAFFTGGWPLHEATSSGVAVKDAVTVGQTCRNYGLVDIDNKHVSFSFFAENQLEPLHSRTLSRKTWLPV</sequence>
<reference evidence="1 2" key="1">
    <citation type="submission" date="2020-04" db="EMBL/GenBank/DDBJ databases">
        <authorList>
            <person name="De Canck E."/>
        </authorList>
    </citation>
    <scope>NUCLEOTIDE SEQUENCE [LARGE SCALE GENOMIC DNA]</scope>
    <source>
        <strain evidence="1 2">LMG 3441</strain>
    </source>
</reference>
<accession>A0A6S6ZJR8</accession>
<gene>
    <name evidence="1" type="ORF">LMG3441_01472</name>
</gene>
<proteinExistence type="predicted"/>
<organism evidence="1 2">
    <name type="scientific">Achromobacter kerstersii</name>
    <dbReference type="NCBI Taxonomy" id="1353890"/>
    <lineage>
        <taxon>Bacteria</taxon>
        <taxon>Pseudomonadati</taxon>
        <taxon>Pseudomonadota</taxon>
        <taxon>Betaproteobacteria</taxon>
        <taxon>Burkholderiales</taxon>
        <taxon>Alcaligenaceae</taxon>
        <taxon>Achromobacter</taxon>
    </lineage>
</organism>
<dbReference type="PANTHER" id="PTHR33987">
    <property type="entry name" value="CALCINEURIN-LIKE METALLO-PHOSPHOESTERASE SUPERFAMILY PROTEIN"/>
    <property type="match status" value="1"/>
</dbReference>
<protein>
    <recommendedName>
        <fullName evidence="3">PhoD-like phosphatase metallophosphatase domain-containing protein</fullName>
    </recommendedName>
</protein>
<dbReference type="RefSeq" id="WP_054425214.1">
    <property type="nucleotide sequence ID" value="NZ_CADIJQ010000001.1"/>
</dbReference>
<dbReference type="EMBL" id="CADIJQ010000001">
    <property type="protein sequence ID" value="CAB3678789.1"/>
    <property type="molecule type" value="Genomic_DNA"/>
</dbReference>
<dbReference type="InterPro" id="IPR029052">
    <property type="entry name" value="Metallo-depent_PP-like"/>
</dbReference>
<dbReference type="Gene3D" id="3.60.21.70">
    <property type="entry name" value="PhoD-like phosphatase"/>
    <property type="match status" value="1"/>
</dbReference>
<dbReference type="SUPFAM" id="SSF56300">
    <property type="entry name" value="Metallo-dependent phosphatases"/>
    <property type="match status" value="1"/>
</dbReference>
<name>A0A6S6ZJR8_9BURK</name>
<evidence type="ECO:0000313" key="2">
    <source>
        <dbReference type="Proteomes" id="UP000494269"/>
    </source>
</evidence>
<dbReference type="InterPro" id="IPR038607">
    <property type="entry name" value="PhoD-like_sf"/>
</dbReference>
<dbReference type="AlphaFoldDB" id="A0A6S6ZJR8"/>
<evidence type="ECO:0008006" key="3">
    <source>
        <dbReference type="Google" id="ProtNLM"/>
    </source>
</evidence>